<feature type="compositionally biased region" description="Polar residues" evidence="1">
    <location>
        <begin position="44"/>
        <end position="55"/>
    </location>
</feature>
<dbReference type="Proteomes" id="UP000735302">
    <property type="component" value="Unassembled WGS sequence"/>
</dbReference>
<dbReference type="EMBL" id="BLXT01007673">
    <property type="protein sequence ID" value="GFO41229.1"/>
    <property type="molecule type" value="Genomic_DNA"/>
</dbReference>
<organism evidence="2 3">
    <name type="scientific">Plakobranchus ocellatus</name>
    <dbReference type="NCBI Taxonomy" id="259542"/>
    <lineage>
        <taxon>Eukaryota</taxon>
        <taxon>Metazoa</taxon>
        <taxon>Spiralia</taxon>
        <taxon>Lophotrochozoa</taxon>
        <taxon>Mollusca</taxon>
        <taxon>Gastropoda</taxon>
        <taxon>Heterobranchia</taxon>
        <taxon>Euthyneura</taxon>
        <taxon>Panpulmonata</taxon>
        <taxon>Sacoglossa</taxon>
        <taxon>Placobranchoidea</taxon>
        <taxon>Plakobranchidae</taxon>
        <taxon>Plakobranchus</taxon>
    </lineage>
</organism>
<evidence type="ECO:0000313" key="3">
    <source>
        <dbReference type="Proteomes" id="UP000735302"/>
    </source>
</evidence>
<comment type="caution">
    <text evidence="2">The sequence shown here is derived from an EMBL/GenBank/DDBJ whole genome shotgun (WGS) entry which is preliminary data.</text>
</comment>
<evidence type="ECO:0000256" key="1">
    <source>
        <dbReference type="SAM" id="MobiDB-lite"/>
    </source>
</evidence>
<feature type="region of interest" description="Disordered" evidence="1">
    <location>
        <begin position="1"/>
        <end position="55"/>
    </location>
</feature>
<protein>
    <submittedName>
        <fullName evidence="2">Uncharacterized protein</fullName>
    </submittedName>
</protein>
<gene>
    <name evidence="2" type="ORF">PoB_006773400</name>
</gene>
<proteinExistence type="predicted"/>
<evidence type="ECO:0000313" key="2">
    <source>
        <dbReference type="EMBL" id="GFO41229.1"/>
    </source>
</evidence>
<sequence>MGDRAEQVSIARLKPAQVDPTKSVQLQPPVRRGCPPGLPGPPSATETDNTQGQPLAQTHQTTHITYGATNVTASALSVTVRCLCWGELKQAMKVHPKQSRSILDLDAFI</sequence>
<reference evidence="2 3" key="1">
    <citation type="journal article" date="2021" name="Elife">
        <title>Chloroplast acquisition without the gene transfer in kleptoplastic sea slugs, Plakobranchus ocellatus.</title>
        <authorList>
            <person name="Maeda T."/>
            <person name="Takahashi S."/>
            <person name="Yoshida T."/>
            <person name="Shimamura S."/>
            <person name="Takaki Y."/>
            <person name="Nagai Y."/>
            <person name="Toyoda A."/>
            <person name="Suzuki Y."/>
            <person name="Arimoto A."/>
            <person name="Ishii H."/>
            <person name="Satoh N."/>
            <person name="Nishiyama T."/>
            <person name="Hasebe M."/>
            <person name="Maruyama T."/>
            <person name="Minagawa J."/>
            <person name="Obokata J."/>
            <person name="Shigenobu S."/>
        </authorList>
    </citation>
    <scope>NUCLEOTIDE SEQUENCE [LARGE SCALE GENOMIC DNA]</scope>
</reference>
<name>A0AAV4DAG5_9GAST</name>
<accession>A0AAV4DAG5</accession>
<keyword evidence="3" id="KW-1185">Reference proteome</keyword>
<dbReference type="AlphaFoldDB" id="A0AAV4DAG5"/>